<name>A0A6J6CRW7_9ZZZZ</name>
<reference evidence="1" key="1">
    <citation type="submission" date="2020-05" db="EMBL/GenBank/DDBJ databases">
        <authorList>
            <person name="Chiriac C."/>
            <person name="Salcher M."/>
            <person name="Ghai R."/>
            <person name="Kavagutti S V."/>
        </authorList>
    </citation>
    <scope>NUCLEOTIDE SEQUENCE</scope>
</reference>
<protein>
    <submittedName>
        <fullName evidence="1">Unannotated protein</fullName>
    </submittedName>
</protein>
<sequence>MKAGTKYTPAESGTLAASGPISDDCLMIPNPSRSHCTAAPVTKIDPSSAYVGAPWPRSHATVVNIPSVGCGQVDPTLNKTKLPVP</sequence>
<dbReference type="EMBL" id="CAEZTC010000033">
    <property type="protein sequence ID" value="CAB4554232.1"/>
    <property type="molecule type" value="Genomic_DNA"/>
</dbReference>
<dbReference type="AlphaFoldDB" id="A0A6J6CRW7"/>
<gene>
    <name evidence="1" type="ORF">UFOPK1572_00386</name>
</gene>
<organism evidence="1">
    <name type="scientific">freshwater metagenome</name>
    <dbReference type="NCBI Taxonomy" id="449393"/>
    <lineage>
        <taxon>unclassified sequences</taxon>
        <taxon>metagenomes</taxon>
        <taxon>ecological metagenomes</taxon>
    </lineage>
</organism>
<accession>A0A6J6CRW7</accession>
<proteinExistence type="predicted"/>
<evidence type="ECO:0000313" key="1">
    <source>
        <dbReference type="EMBL" id="CAB4554232.1"/>
    </source>
</evidence>